<keyword evidence="2" id="KW-0804">Transcription</keyword>
<dbReference type="GeneID" id="97140122"/>
<dbReference type="Gene3D" id="1.10.10.10">
    <property type="entry name" value="Winged helix-like DNA-binding domain superfamily/Winged helix DNA-binding domain"/>
    <property type="match status" value="1"/>
</dbReference>
<keyword evidence="3" id="KW-0175">Coiled coil</keyword>
<feature type="domain" description="HTH luxR-type" evidence="4">
    <location>
        <begin position="170"/>
        <end position="208"/>
    </location>
</feature>
<dbReference type="RefSeq" id="WP_057900040.1">
    <property type="nucleotide sequence ID" value="NZ_CP080764.1"/>
</dbReference>
<evidence type="ECO:0000256" key="1">
    <source>
        <dbReference type="ARBA" id="ARBA00023015"/>
    </source>
</evidence>
<keyword evidence="6" id="KW-1185">Reference proteome</keyword>
<proteinExistence type="predicted"/>
<evidence type="ECO:0000313" key="5">
    <source>
        <dbReference type="EMBL" id="QYY43099.1"/>
    </source>
</evidence>
<sequence>MEQKINPNYNFIESVCSKCPGTHWGKSSKCRIHDMHIGKVQSCLQWDEYQAAQWKEHDGQPAFLDLEPALEAVQRVEQDLRNYRWMAEKIQTLQKCDEYEKQYPREVWENIIHAGTAQYGIESILPKAQGVNSDVTYREAQKLLRNWERMKRYERKVKKLEAAVASLQDERERAVAEGMMDGEKMYEIAQQLDVSRQTVDKIRRSMIRNLAWIMYEDEMRGSLSA</sequence>
<dbReference type="EMBL" id="CP080764">
    <property type="protein sequence ID" value="QYY43099.1"/>
    <property type="molecule type" value="Genomic_DNA"/>
</dbReference>
<evidence type="ECO:0000259" key="4">
    <source>
        <dbReference type="Pfam" id="PF00196"/>
    </source>
</evidence>
<feature type="coiled-coil region" evidence="3">
    <location>
        <begin position="150"/>
        <end position="177"/>
    </location>
</feature>
<dbReference type="SUPFAM" id="SSF46894">
    <property type="entry name" value="C-terminal effector domain of the bipartite response regulators"/>
    <property type="match status" value="1"/>
</dbReference>
<dbReference type="InterPro" id="IPR016032">
    <property type="entry name" value="Sig_transdc_resp-reg_C-effctor"/>
</dbReference>
<name>A0ABX8YCR6_ANETH</name>
<gene>
    <name evidence="5" type="ORF">K3F53_01950</name>
</gene>
<organism evidence="5 6">
    <name type="scientific">Aneurinibacillus thermoaerophilus</name>
    <dbReference type="NCBI Taxonomy" id="143495"/>
    <lineage>
        <taxon>Bacteria</taxon>
        <taxon>Bacillati</taxon>
        <taxon>Bacillota</taxon>
        <taxon>Bacilli</taxon>
        <taxon>Bacillales</taxon>
        <taxon>Paenibacillaceae</taxon>
        <taxon>Aneurinibacillus group</taxon>
        <taxon>Aneurinibacillus</taxon>
    </lineage>
</organism>
<protein>
    <submittedName>
        <fullName evidence="5">LuxR C-terminal-related transcriptional regulator</fullName>
    </submittedName>
</protein>
<evidence type="ECO:0000256" key="2">
    <source>
        <dbReference type="ARBA" id="ARBA00023163"/>
    </source>
</evidence>
<dbReference type="Proteomes" id="UP000826616">
    <property type="component" value="Chromosome"/>
</dbReference>
<evidence type="ECO:0000256" key="3">
    <source>
        <dbReference type="SAM" id="Coils"/>
    </source>
</evidence>
<accession>A0ABX8YCR6</accession>
<dbReference type="Pfam" id="PF00196">
    <property type="entry name" value="GerE"/>
    <property type="match status" value="1"/>
</dbReference>
<dbReference type="InterPro" id="IPR036388">
    <property type="entry name" value="WH-like_DNA-bd_sf"/>
</dbReference>
<keyword evidence="1" id="KW-0805">Transcription regulation</keyword>
<reference evidence="5 6" key="1">
    <citation type="submission" date="2021-08" db="EMBL/GenBank/DDBJ databases">
        <title>Complete genome sequence of the strain Aneurinibacillus thermoaerophilus CCM 8960.</title>
        <authorList>
            <person name="Musilova J."/>
            <person name="Kourilova X."/>
            <person name="Pernicova I."/>
            <person name="Bezdicek M."/>
            <person name="Lengerova M."/>
            <person name="Obruca S."/>
            <person name="Sedlar K."/>
        </authorList>
    </citation>
    <scope>NUCLEOTIDE SEQUENCE [LARGE SCALE GENOMIC DNA]</scope>
    <source>
        <strain evidence="5 6">CCM 8960</strain>
    </source>
</reference>
<dbReference type="InterPro" id="IPR000792">
    <property type="entry name" value="Tscrpt_reg_LuxR_C"/>
</dbReference>
<evidence type="ECO:0000313" key="6">
    <source>
        <dbReference type="Proteomes" id="UP000826616"/>
    </source>
</evidence>